<evidence type="ECO:0000256" key="1">
    <source>
        <dbReference type="SAM" id="Phobius"/>
    </source>
</evidence>
<feature type="non-terminal residue" evidence="3">
    <location>
        <position position="1"/>
    </location>
</feature>
<keyword evidence="4" id="KW-1185">Reference proteome</keyword>
<comment type="caution">
    <text evidence="3">The sequence shown here is derived from an EMBL/GenBank/DDBJ whole genome shotgun (WGS) entry which is preliminary data.</text>
</comment>
<evidence type="ECO:0000259" key="2">
    <source>
        <dbReference type="Pfam" id="PF19040"/>
    </source>
</evidence>
<keyword evidence="1" id="KW-0472">Membrane</keyword>
<dbReference type="EMBL" id="JBBWWT010000012">
    <property type="protein sequence ID" value="MEL1266185.1"/>
    <property type="molecule type" value="Genomic_DNA"/>
</dbReference>
<dbReference type="SUPFAM" id="SSF52266">
    <property type="entry name" value="SGNH hydrolase"/>
    <property type="match status" value="1"/>
</dbReference>
<proteinExistence type="predicted"/>
<dbReference type="GO" id="GO:0016787">
    <property type="term" value="F:hydrolase activity"/>
    <property type="evidence" value="ECO:0007669"/>
    <property type="project" value="UniProtKB-KW"/>
</dbReference>
<keyword evidence="1" id="KW-0812">Transmembrane</keyword>
<dbReference type="RefSeq" id="WP_341727353.1">
    <property type="nucleotide sequence ID" value="NZ_JBBWWT010000012.1"/>
</dbReference>
<protein>
    <submittedName>
        <fullName evidence="3">SGNH hydrolase domain-containing protein</fullName>
    </submittedName>
</protein>
<evidence type="ECO:0000313" key="4">
    <source>
        <dbReference type="Proteomes" id="UP001459204"/>
    </source>
</evidence>
<feature type="domain" description="SGNH" evidence="2">
    <location>
        <begin position="121"/>
        <end position="337"/>
    </location>
</feature>
<keyword evidence="1" id="KW-1133">Transmembrane helix</keyword>
<gene>
    <name evidence="3" type="ORF">AAD027_17665</name>
</gene>
<reference evidence="3 4" key="1">
    <citation type="submission" date="2024-04" db="EMBL/GenBank/DDBJ databases">
        <title>Draft genome sequence of Pseudoxanthomonas putridarboris WD12.</title>
        <authorList>
            <person name="Oh J."/>
        </authorList>
    </citation>
    <scope>NUCLEOTIDE SEQUENCE [LARGE SCALE GENOMIC DNA]</scope>
    <source>
        <strain evidence="3 4">WD12</strain>
    </source>
</reference>
<organism evidence="3 4">
    <name type="scientific">Pseudoxanthomonas putridarboris</name>
    <dbReference type="NCBI Taxonomy" id="752605"/>
    <lineage>
        <taxon>Bacteria</taxon>
        <taxon>Pseudomonadati</taxon>
        <taxon>Pseudomonadota</taxon>
        <taxon>Gammaproteobacteria</taxon>
        <taxon>Lysobacterales</taxon>
        <taxon>Lysobacteraceae</taxon>
        <taxon>Pseudoxanthomonas</taxon>
    </lineage>
</organism>
<dbReference type="Proteomes" id="UP001459204">
    <property type="component" value="Unassembled WGS sequence"/>
</dbReference>
<keyword evidence="3" id="KW-0378">Hydrolase</keyword>
<dbReference type="InterPro" id="IPR043968">
    <property type="entry name" value="SGNH"/>
</dbReference>
<sequence length="350" mass="38065">GVVVVVVSILLAHVSKYVIEERFRHARKGESFRPYVIGAGLTATLALFATGLTFAGDQRIEADQQRIAVMEDYPGALAWKGHLVPADVAVIPTPDAARVDRPRLHGANERCIAPIEGSVIVRCVMGMETGRHTLVLIGDSHAEHWIPAFDAAASNMGWKLLVFTKMGCAFTDVQIQSGSPRTGLSAYPQCAEWSSKLVAELLKLNPDLVVISQSPNHRIEGQGSRGSQQKIAEGVLRRLKPLRRQGIQVALLRHTPWLPASGPDCVKMGSDCVFSASAVLPQAALNMAIQIDPDLQSLDMTSSLCREDRCPAVVGNILVYRDQHHLTATYARTMADDVQSAVIALLKKER</sequence>
<dbReference type="Pfam" id="PF19040">
    <property type="entry name" value="SGNH"/>
    <property type="match status" value="1"/>
</dbReference>
<accession>A0ABU9J4K2</accession>
<feature type="transmembrane region" description="Helical" evidence="1">
    <location>
        <begin position="32"/>
        <end position="55"/>
    </location>
</feature>
<evidence type="ECO:0000313" key="3">
    <source>
        <dbReference type="EMBL" id="MEL1266185.1"/>
    </source>
</evidence>
<name>A0ABU9J4K2_9GAMM</name>